<comment type="caution">
    <text evidence="2">The sequence shown here is derived from an EMBL/GenBank/DDBJ whole genome shotgun (WGS) entry which is preliminary data.</text>
</comment>
<name>A0A1Q5UCX9_9EURO</name>
<dbReference type="Proteomes" id="UP000186955">
    <property type="component" value="Unassembled WGS sequence"/>
</dbReference>
<dbReference type="STRING" id="1316194.A0A1Q5UCX9"/>
<dbReference type="AlphaFoldDB" id="A0A1Q5UCX9"/>
<feature type="region of interest" description="Disordered" evidence="1">
    <location>
        <begin position="212"/>
        <end position="237"/>
    </location>
</feature>
<sequence>MKLTGEIPYHKCHTCFLAAEGLLSHPGDYSDPHAYNMHCPEAALPSVSLLGVVRGGGGQLNTGSTLLHYDLEATVYDISSKSSVTFTVCIYFRNGNRWTNFPILAMQSRIFIDGRIFGITTNTPRLAIGVDDVYFIPNLASITTPPVTPTSSAGKQTQADRWNTRANSLTPMKRSRVLMSVSDSQGLGEGHQTPQTSLTSATISSDLHVPIQSEHSNEAFTRDTTVEHLTPPEDKLSADTILTGCQPQRRRKFSKSNLTS</sequence>
<evidence type="ECO:0000313" key="2">
    <source>
        <dbReference type="EMBL" id="OKP10337.1"/>
    </source>
</evidence>
<protein>
    <submittedName>
        <fullName evidence="2">Uncharacterized protein</fullName>
    </submittedName>
</protein>
<feature type="compositionally biased region" description="Basic and acidic residues" evidence="1">
    <location>
        <begin position="215"/>
        <end position="237"/>
    </location>
</feature>
<proteinExistence type="predicted"/>
<gene>
    <name evidence="2" type="ORF">PENSUB_4254</name>
</gene>
<organism evidence="2 3">
    <name type="scientific">Penicillium subrubescens</name>
    <dbReference type="NCBI Taxonomy" id="1316194"/>
    <lineage>
        <taxon>Eukaryota</taxon>
        <taxon>Fungi</taxon>
        <taxon>Dikarya</taxon>
        <taxon>Ascomycota</taxon>
        <taxon>Pezizomycotina</taxon>
        <taxon>Eurotiomycetes</taxon>
        <taxon>Eurotiomycetidae</taxon>
        <taxon>Eurotiales</taxon>
        <taxon>Aspergillaceae</taxon>
        <taxon>Penicillium</taxon>
    </lineage>
</organism>
<evidence type="ECO:0000313" key="3">
    <source>
        <dbReference type="Proteomes" id="UP000186955"/>
    </source>
</evidence>
<dbReference type="EMBL" id="MNBE01000358">
    <property type="protein sequence ID" value="OKP10337.1"/>
    <property type="molecule type" value="Genomic_DNA"/>
</dbReference>
<reference evidence="2 3" key="1">
    <citation type="submission" date="2016-10" db="EMBL/GenBank/DDBJ databases">
        <title>Genome sequence of the ascomycete fungus Penicillium subrubescens.</title>
        <authorList>
            <person name="De Vries R.P."/>
            <person name="Peng M."/>
            <person name="Dilokpimol A."/>
            <person name="Hilden K."/>
            <person name="Makela M.R."/>
            <person name="Grigoriev I."/>
            <person name="Riley R."/>
            <person name="Granchi Z."/>
        </authorList>
    </citation>
    <scope>NUCLEOTIDE SEQUENCE [LARGE SCALE GENOMIC DNA]</scope>
    <source>
        <strain evidence="2 3">CBS 132785</strain>
    </source>
</reference>
<accession>A0A1Q5UCX9</accession>
<evidence type="ECO:0000256" key="1">
    <source>
        <dbReference type="SAM" id="MobiDB-lite"/>
    </source>
</evidence>
<keyword evidence="3" id="KW-1185">Reference proteome</keyword>